<evidence type="ECO:0000313" key="2">
    <source>
        <dbReference type="EMBL" id="KAF7352862.1"/>
    </source>
</evidence>
<sequence>MHLFNLFKTFGPKSSPQGIQSEGETEIAIPSPELSNGSSRKRRRLKRRAAKQSATGWQPEETRSLSGIRIPEARNEGFRSAPNLLSEHQVQDNQSRSWSPIATLERRSAATAPYEPSRDNQFPENVDTPIYGPREQGLFRNEMPYDMVQESPLTQLASGWRESPRYIPRRLPTPPVRSSQEVLHRNEMLYDMACTHSKDLPQRRDSPEARSTYRTFSPEPFRRHDSGSRHSSDMASPYSKEIPSEWRHSPEARPPHRSVSPEPYRPRDSRSQHSSHTVDGTYYIVPGGVDVIFQDEDGNEITRVGDFSGRRKRVSPIIVQDEDGRELYRTSETSTERGESSRRGSRRARDDEEVGHRRSGRLDRSHRSELSDSDRSRSRSELPTIVLIDRSGRQIPIMPFVSDRRSE</sequence>
<feature type="compositionally biased region" description="Basic and acidic residues" evidence="1">
    <location>
        <begin position="325"/>
        <end position="380"/>
    </location>
</feature>
<feature type="compositionally biased region" description="Basic and acidic residues" evidence="1">
    <location>
        <begin position="242"/>
        <end position="254"/>
    </location>
</feature>
<name>A0A8H6Y576_9AGAR</name>
<dbReference type="AlphaFoldDB" id="A0A8H6Y576"/>
<keyword evidence="3" id="KW-1185">Reference proteome</keyword>
<feature type="region of interest" description="Disordered" evidence="1">
    <location>
        <begin position="1"/>
        <end position="81"/>
    </location>
</feature>
<dbReference type="Proteomes" id="UP000620124">
    <property type="component" value="Unassembled WGS sequence"/>
</dbReference>
<protein>
    <submittedName>
        <fullName evidence="2">Uncharacterized protein</fullName>
    </submittedName>
</protein>
<evidence type="ECO:0000256" key="1">
    <source>
        <dbReference type="SAM" id="MobiDB-lite"/>
    </source>
</evidence>
<feature type="compositionally biased region" description="Basic residues" evidence="1">
    <location>
        <begin position="39"/>
        <end position="50"/>
    </location>
</feature>
<dbReference type="OrthoDB" id="3240950at2759"/>
<reference evidence="2" key="1">
    <citation type="submission" date="2020-05" db="EMBL/GenBank/DDBJ databases">
        <title>Mycena genomes resolve the evolution of fungal bioluminescence.</title>
        <authorList>
            <person name="Tsai I.J."/>
        </authorList>
    </citation>
    <scope>NUCLEOTIDE SEQUENCE</scope>
    <source>
        <strain evidence="2">CCC161011</strain>
    </source>
</reference>
<feature type="compositionally biased region" description="Polar residues" evidence="1">
    <location>
        <begin position="12"/>
        <end position="22"/>
    </location>
</feature>
<accession>A0A8H6Y576</accession>
<evidence type="ECO:0000313" key="3">
    <source>
        <dbReference type="Proteomes" id="UP000620124"/>
    </source>
</evidence>
<feature type="region of interest" description="Disordered" evidence="1">
    <location>
        <begin position="107"/>
        <end position="128"/>
    </location>
</feature>
<dbReference type="EMBL" id="JACAZI010000009">
    <property type="protein sequence ID" value="KAF7352862.1"/>
    <property type="molecule type" value="Genomic_DNA"/>
</dbReference>
<proteinExistence type="predicted"/>
<feature type="region of interest" description="Disordered" evidence="1">
    <location>
        <begin position="195"/>
        <end position="282"/>
    </location>
</feature>
<gene>
    <name evidence="2" type="ORF">MVEN_01253200</name>
</gene>
<feature type="compositionally biased region" description="Basic and acidic residues" evidence="1">
    <location>
        <begin position="220"/>
        <end position="232"/>
    </location>
</feature>
<feature type="region of interest" description="Disordered" evidence="1">
    <location>
        <begin position="323"/>
        <end position="407"/>
    </location>
</feature>
<comment type="caution">
    <text evidence="2">The sequence shown here is derived from an EMBL/GenBank/DDBJ whole genome shotgun (WGS) entry which is preliminary data.</text>
</comment>
<feature type="compositionally biased region" description="Basic and acidic residues" evidence="1">
    <location>
        <begin position="196"/>
        <end position="208"/>
    </location>
</feature>
<organism evidence="2 3">
    <name type="scientific">Mycena venus</name>
    <dbReference type="NCBI Taxonomy" id="2733690"/>
    <lineage>
        <taxon>Eukaryota</taxon>
        <taxon>Fungi</taxon>
        <taxon>Dikarya</taxon>
        <taxon>Basidiomycota</taxon>
        <taxon>Agaricomycotina</taxon>
        <taxon>Agaricomycetes</taxon>
        <taxon>Agaricomycetidae</taxon>
        <taxon>Agaricales</taxon>
        <taxon>Marasmiineae</taxon>
        <taxon>Mycenaceae</taxon>
        <taxon>Mycena</taxon>
    </lineage>
</organism>